<accession>A0A9P8IBC6</accession>
<dbReference type="OrthoDB" id="2735536at2759"/>
<dbReference type="GO" id="GO:0003735">
    <property type="term" value="F:structural constituent of ribosome"/>
    <property type="evidence" value="ECO:0007669"/>
    <property type="project" value="TreeGrafter"/>
</dbReference>
<dbReference type="GO" id="GO:0005763">
    <property type="term" value="C:mitochondrial small ribosomal subunit"/>
    <property type="evidence" value="ECO:0007669"/>
    <property type="project" value="TreeGrafter"/>
</dbReference>
<name>A0A9P8IBC6_9PEZI</name>
<sequence length="507" mass="56035">MSSKRFSPTANLLRTSRLFSLPPPLPRPLPELTSSTTIHSNTATLPFPTQAAITTPQSSLCRGDWGLKRPLPLKSTTATSTPVIRIGAIDTWEHITDFDSASDHVLTLRKWQEMHIPISALETRRPTASMISRPIYGPHRSVFEPEQDSTQPNPGDPTVDARRWKFGGPWLAGRTEGEFNRYLSREIRRRRIEFRQYIRKHALAKKAAEKRRMDIEDGKVSETGERSNASDEISEDELRSYIISLRNDKTTLNALIHSFLDLPAPPTLGLSASNHGFGTNSKPARSMYSETGPPKTHPSAGLSYLRTSSHIQNHPLLGPQASPSPVQARILIPRKSVLSNYNVAKLGLGGVVCRDSVPASFREDRLPNGTPGISKLDPSIPGGAKLWVHPSRASIDVEGRIKLETVRANPMAIAIHEGKVFEQDARPLSPSPRRMPSLTSTTSLQHRYGIEGLKQSNLAGGENDIESHRRSHKRGWNGTRGSVRDSELGAVYQKLDELLSSEGSKTI</sequence>
<gene>
    <name evidence="2" type="ORF">FGG08_001571</name>
</gene>
<evidence type="ECO:0000313" key="2">
    <source>
        <dbReference type="EMBL" id="KAH0544308.1"/>
    </source>
</evidence>
<feature type="region of interest" description="Disordered" evidence="1">
    <location>
        <begin position="139"/>
        <end position="161"/>
    </location>
</feature>
<dbReference type="Pfam" id="PF11709">
    <property type="entry name" value="Mit_ribos_Mrp51"/>
    <property type="match status" value="1"/>
</dbReference>
<protein>
    <submittedName>
        <fullName evidence="2">Uncharacterized protein</fullName>
    </submittedName>
</protein>
<dbReference type="InterPro" id="IPR016712">
    <property type="entry name" value="Rbsml_bS1m-like"/>
</dbReference>
<evidence type="ECO:0000256" key="1">
    <source>
        <dbReference type="SAM" id="MobiDB-lite"/>
    </source>
</evidence>
<dbReference type="GO" id="GO:0070124">
    <property type="term" value="P:mitochondrial translational initiation"/>
    <property type="evidence" value="ECO:0007669"/>
    <property type="project" value="TreeGrafter"/>
</dbReference>
<comment type="caution">
    <text evidence="2">The sequence shown here is derived from an EMBL/GenBank/DDBJ whole genome shotgun (WGS) entry which is preliminary data.</text>
</comment>
<dbReference type="Proteomes" id="UP000698800">
    <property type="component" value="Unassembled WGS sequence"/>
</dbReference>
<feature type="region of interest" description="Disordered" evidence="1">
    <location>
        <begin position="454"/>
        <end position="483"/>
    </location>
</feature>
<dbReference type="PANTHER" id="PTHR28058">
    <property type="entry name" value="37S RIBOSOMAL PROTEIN MRP51, MITOCHONDRIAL"/>
    <property type="match status" value="1"/>
</dbReference>
<keyword evidence="3" id="KW-1185">Reference proteome</keyword>
<dbReference type="AlphaFoldDB" id="A0A9P8IBC6"/>
<proteinExistence type="predicted"/>
<dbReference type="EMBL" id="JAGHQL010000021">
    <property type="protein sequence ID" value="KAH0544308.1"/>
    <property type="molecule type" value="Genomic_DNA"/>
</dbReference>
<evidence type="ECO:0000313" key="3">
    <source>
        <dbReference type="Proteomes" id="UP000698800"/>
    </source>
</evidence>
<dbReference type="PANTHER" id="PTHR28058:SF1">
    <property type="entry name" value="SMALL RIBOSOMAL SUBUNIT PROTEIN BS1M"/>
    <property type="match status" value="1"/>
</dbReference>
<organism evidence="2 3">
    <name type="scientific">Glutinoglossum americanum</name>
    <dbReference type="NCBI Taxonomy" id="1670608"/>
    <lineage>
        <taxon>Eukaryota</taxon>
        <taxon>Fungi</taxon>
        <taxon>Dikarya</taxon>
        <taxon>Ascomycota</taxon>
        <taxon>Pezizomycotina</taxon>
        <taxon>Geoglossomycetes</taxon>
        <taxon>Geoglossales</taxon>
        <taxon>Geoglossaceae</taxon>
        <taxon>Glutinoglossum</taxon>
    </lineage>
</organism>
<reference evidence="2" key="1">
    <citation type="submission" date="2021-03" db="EMBL/GenBank/DDBJ databases">
        <title>Comparative genomics and phylogenomic investigation of the class Geoglossomycetes provide insights into ecological specialization and systematics.</title>
        <authorList>
            <person name="Melie T."/>
            <person name="Pirro S."/>
            <person name="Miller A.N."/>
            <person name="Quandt A."/>
        </authorList>
    </citation>
    <scope>NUCLEOTIDE SEQUENCE</scope>
    <source>
        <strain evidence="2">GBOQ0MN5Z8</strain>
    </source>
</reference>